<comment type="catalytic activity">
    <reaction evidence="1">
        <text>D-glucono-1,5-lactone + H2O = D-gluconate + H(+)</text>
        <dbReference type="Rhea" id="RHEA:10440"/>
        <dbReference type="ChEBI" id="CHEBI:15377"/>
        <dbReference type="ChEBI" id="CHEBI:15378"/>
        <dbReference type="ChEBI" id="CHEBI:16217"/>
        <dbReference type="ChEBI" id="CHEBI:18391"/>
        <dbReference type="EC" id="3.1.1.17"/>
    </reaction>
</comment>
<dbReference type="FunFam" id="2.120.10.30:FF:000027">
    <property type="entry name" value="Regucalcin homologue"/>
    <property type="match status" value="1"/>
</dbReference>
<proteinExistence type="inferred from homology"/>
<dbReference type="InterPro" id="IPR005511">
    <property type="entry name" value="SMP-30"/>
</dbReference>
<dbReference type="GO" id="GO:0019853">
    <property type="term" value="P:L-ascorbic acid biosynthetic process"/>
    <property type="evidence" value="ECO:0007669"/>
    <property type="project" value="TreeGrafter"/>
</dbReference>
<comment type="cofactor">
    <cofactor evidence="3">
        <name>Mn(2+)</name>
        <dbReference type="ChEBI" id="CHEBI:29035"/>
    </cofactor>
</comment>
<evidence type="ECO:0000256" key="6">
    <source>
        <dbReference type="ARBA" id="ARBA00008853"/>
    </source>
</evidence>
<dbReference type="GO" id="GO:0030234">
    <property type="term" value="F:enzyme regulator activity"/>
    <property type="evidence" value="ECO:0007669"/>
    <property type="project" value="InterPro"/>
</dbReference>
<reference evidence="17" key="1">
    <citation type="submission" date="2020-11" db="EMBL/GenBank/DDBJ databases">
        <authorList>
            <person name="Tran Van P."/>
        </authorList>
    </citation>
    <scope>NUCLEOTIDE SEQUENCE</scope>
</reference>
<dbReference type="InterPro" id="IPR008367">
    <property type="entry name" value="Regucalcin"/>
</dbReference>
<name>A0A7R9E5P6_9NEOP</name>
<feature type="binding site" evidence="15">
    <location>
        <position position="213"/>
    </location>
    <ligand>
        <name>a divalent metal cation</name>
        <dbReference type="ChEBI" id="CHEBI:60240"/>
    </ligand>
</feature>
<evidence type="ECO:0000256" key="11">
    <source>
        <dbReference type="ARBA" id="ARBA00022801"/>
    </source>
</evidence>
<dbReference type="PRINTS" id="PR01791">
    <property type="entry name" value="REGUCALCIN"/>
</dbReference>
<keyword evidence="12" id="KW-0106">Calcium</keyword>
<evidence type="ECO:0000256" key="12">
    <source>
        <dbReference type="ARBA" id="ARBA00022837"/>
    </source>
</evidence>
<evidence type="ECO:0000256" key="4">
    <source>
        <dbReference type="ARBA" id="ARBA00001946"/>
    </source>
</evidence>
<feature type="binding site" evidence="15">
    <location>
        <position position="110"/>
    </location>
    <ligand>
        <name>substrate</name>
    </ligand>
</feature>
<evidence type="ECO:0000256" key="9">
    <source>
        <dbReference type="ARBA" id="ARBA00022490"/>
    </source>
</evidence>
<dbReference type="EMBL" id="OB793484">
    <property type="protein sequence ID" value="CAD7427555.1"/>
    <property type="molecule type" value="Genomic_DNA"/>
</dbReference>
<dbReference type="InterPro" id="IPR013658">
    <property type="entry name" value="SGL"/>
</dbReference>
<dbReference type="GO" id="GO:0004341">
    <property type="term" value="F:gluconolactonase activity"/>
    <property type="evidence" value="ECO:0007669"/>
    <property type="project" value="UniProtKB-EC"/>
</dbReference>
<gene>
    <name evidence="17" type="ORF">TMSB3V08_LOCUS4391</name>
</gene>
<comment type="cofactor">
    <cofactor evidence="15">
        <name>Zn(2+)</name>
        <dbReference type="ChEBI" id="CHEBI:29105"/>
    </cofactor>
    <text evidence="15">Binds 1 divalent metal cation per subunit.</text>
</comment>
<dbReference type="InterPro" id="IPR011042">
    <property type="entry name" value="6-blade_b-propeller_TolB-like"/>
</dbReference>
<evidence type="ECO:0000313" key="17">
    <source>
        <dbReference type="EMBL" id="CAD7427555.1"/>
    </source>
</evidence>
<protein>
    <recommendedName>
        <fullName evidence="8">Regucalcin</fullName>
        <ecNumber evidence="7">3.1.1.17</ecNumber>
    </recommendedName>
    <alternativeName>
        <fullName evidence="13">Gluconolactonase</fullName>
    </alternativeName>
</protein>
<keyword evidence="15" id="KW-0862">Zinc</keyword>
<comment type="cofactor">
    <cofactor evidence="4">
        <name>Mg(2+)</name>
        <dbReference type="ChEBI" id="CHEBI:18420"/>
    </cofactor>
</comment>
<dbReference type="PANTHER" id="PTHR10907:SF66">
    <property type="entry name" value="MIP34848P1-RELATED"/>
    <property type="match status" value="1"/>
</dbReference>
<keyword evidence="10 15" id="KW-0479">Metal-binding</keyword>
<sequence length="655" mass="72436">MSGIPIEVVSPPLLCGEGPHWQVDEQVLYSVDLTGQCVRRYDPATKTETFIKLGDRQVTFVLPIKGQRNKFMISIGLTLYILTWDGKSSTPSSLEEITSVEKDKKKNRFNDAKADPSGRLWAGTMGYEISQGVFKGKQGSLYSMDKSRNIIKHVSDINISNGLAWSLDRKIFYFIDTDEFKVEAFDFDDDAGKISNRRMAFDFKENNIEGFPDGMTIDAEGKLWVACYGGQQIIRVDPDTHKVLQTVKIPAPHVTSAAFGGTNFEDLYVTTASERLDPQQKIDFPNAGCTFKITGLGVKGLPPDEIILETLVFLRPEDLTLDCNKAKYLGYPKTSWTSMPRIVEQTRMNRISESWQGQLATRRMYQGAVRDTCRRGLASLGNKCPQEVKARAFLGQLAEGNMGINIEPVGATTTIGEGPHWDNQAKVLYYVDIPNSTVNKYDPATKKLNTVKIGNEPAFAWTEIGKPFSPPPTNSPDRDSILDLPVLGSLAQHDTSALANYVKAGGGPVSLVVPIKGKKEQFVISVGRNIAILTWDGKSTAPTKVETLCSVDSDEDKIRNRFNDGKVDPTGRLWAGTMGPESKPAEVELGKGSLFSFSKDLMTPTTHLTNISIANGLAWTQDRKTMYYIDSLDLSVDALDYDATTGKICENNLFR</sequence>
<evidence type="ECO:0000259" key="16">
    <source>
        <dbReference type="Pfam" id="PF08450"/>
    </source>
</evidence>
<dbReference type="Pfam" id="PF08450">
    <property type="entry name" value="SGL"/>
    <property type="match status" value="2"/>
</dbReference>
<keyword evidence="9" id="KW-0963">Cytoplasm</keyword>
<evidence type="ECO:0000256" key="7">
    <source>
        <dbReference type="ARBA" id="ARBA00013227"/>
    </source>
</evidence>
<feature type="domain" description="SMP-30/Gluconolactonase/LRE-like region" evidence="16">
    <location>
        <begin position="15"/>
        <end position="272"/>
    </location>
</feature>
<evidence type="ECO:0000256" key="13">
    <source>
        <dbReference type="ARBA" id="ARBA00032464"/>
    </source>
</evidence>
<dbReference type="EC" id="3.1.1.17" evidence="7"/>
<comment type="subcellular location">
    <subcellularLocation>
        <location evidence="5">Cytoplasm</location>
    </subcellularLocation>
</comment>
<evidence type="ECO:0000256" key="15">
    <source>
        <dbReference type="PIRSR" id="PIRSR605511-2"/>
    </source>
</evidence>
<feature type="binding site" evidence="15">
    <location>
        <position position="128"/>
    </location>
    <ligand>
        <name>substrate</name>
    </ligand>
</feature>
<feature type="binding site" evidence="15">
    <location>
        <position position="108"/>
    </location>
    <ligand>
        <name>substrate</name>
    </ligand>
</feature>
<dbReference type="PRINTS" id="PR01790">
    <property type="entry name" value="SMP30FAMILY"/>
</dbReference>
<dbReference type="Gene3D" id="2.120.10.30">
    <property type="entry name" value="TolB, C-terminal domain"/>
    <property type="match status" value="3"/>
</dbReference>
<organism evidence="17">
    <name type="scientific">Timema monikensis</name>
    <dbReference type="NCBI Taxonomy" id="170555"/>
    <lineage>
        <taxon>Eukaryota</taxon>
        <taxon>Metazoa</taxon>
        <taxon>Ecdysozoa</taxon>
        <taxon>Arthropoda</taxon>
        <taxon>Hexapoda</taxon>
        <taxon>Insecta</taxon>
        <taxon>Pterygota</taxon>
        <taxon>Neoptera</taxon>
        <taxon>Polyneoptera</taxon>
        <taxon>Phasmatodea</taxon>
        <taxon>Timematodea</taxon>
        <taxon>Timematoidea</taxon>
        <taxon>Timematidae</taxon>
        <taxon>Timema</taxon>
    </lineage>
</organism>
<dbReference type="AlphaFoldDB" id="A0A7R9E5P6"/>
<evidence type="ECO:0000256" key="5">
    <source>
        <dbReference type="ARBA" id="ARBA00004496"/>
    </source>
</evidence>
<evidence type="ECO:0000256" key="8">
    <source>
        <dbReference type="ARBA" id="ARBA00016808"/>
    </source>
</evidence>
<feature type="binding site" evidence="15">
    <location>
        <position position="161"/>
    </location>
    <ligand>
        <name>a divalent metal cation</name>
        <dbReference type="ChEBI" id="CHEBI:60240"/>
    </ligand>
</feature>
<accession>A0A7R9E5P6</accession>
<keyword evidence="11" id="KW-0378">Hydrolase</keyword>
<evidence type="ECO:0000256" key="3">
    <source>
        <dbReference type="ARBA" id="ARBA00001936"/>
    </source>
</evidence>
<dbReference type="GO" id="GO:0005737">
    <property type="term" value="C:cytoplasm"/>
    <property type="evidence" value="ECO:0007669"/>
    <property type="project" value="UniProtKB-SubCell"/>
</dbReference>
<evidence type="ECO:0000256" key="14">
    <source>
        <dbReference type="PIRSR" id="PIRSR605511-1"/>
    </source>
</evidence>
<feature type="active site" description="Proton donor/acceptor" evidence="14">
    <location>
        <position position="213"/>
    </location>
</feature>
<feature type="binding site" evidence="15">
    <location>
        <position position="17"/>
    </location>
    <ligand>
        <name>a divalent metal cation</name>
        <dbReference type="ChEBI" id="CHEBI:60240"/>
    </ligand>
</feature>
<feature type="domain" description="SMP-30/Gluconolactonase/LRE-like region" evidence="16">
    <location>
        <begin position="415"/>
        <end position="654"/>
    </location>
</feature>
<dbReference type="PANTHER" id="PTHR10907">
    <property type="entry name" value="REGUCALCIN"/>
    <property type="match status" value="1"/>
</dbReference>
<comment type="cofactor">
    <cofactor evidence="2">
        <name>Ca(2+)</name>
        <dbReference type="ChEBI" id="CHEBI:29108"/>
    </cofactor>
</comment>
<comment type="similarity">
    <text evidence="6">Belongs to the SMP-30/CGR1 family.</text>
</comment>
<evidence type="ECO:0000256" key="1">
    <source>
        <dbReference type="ARBA" id="ARBA00001589"/>
    </source>
</evidence>
<dbReference type="SUPFAM" id="SSF63829">
    <property type="entry name" value="Calcium-dependent phosphotriesterase"/>
    <property type="match status" value="2"/>
</dbReference>
<evidence type="ECO:0000256" key="2">
    <source>
        <dbReference type="ARBA" id="ARBA00001913"/>
    </source>
</evidence>
<evidence type="ECO:0000256" key="10">
    <source>
        <dbReference type="ARBA" id="ARBA00022723"/>
    </source>
</evidence>
<dbReference type="GO" id="GO:0005509">
    <property type="term" value="F:calcium ion binding"/>
    <property type="evidence" value="ECO:0007669"/>
    <property type="project" value="InterPro"/>
</dbReference>